<comment type="similarity">
    <text evidence="2">In the N-terminal section; belongs to the glycosyltransferase 20 family.</text>
</comment>
<dbReference type="CDD" id="cd03788">
    <property type="entry name" value="GT20_TPS"/>
    <property type="match status" value="1"/>
</dbReference>
<dbReference type="PANTHER" id="PTHR10788">
    <property type="entry name" value="TREHALOSE-6-PHOSPHATE SYNTHASE"/>
    <property type="match status" value="1"/>
</dbReference>
<dbReference type="SUPFAM" id="SSF53756">
    <property type="entry name" value="UDP-Glycosyltransferase/glycogen phosphorylase"/>
    <property type="match status" value="1"/>
</dbReference>
<name>A0AAD9W6M7_PHOAM</name>
<dbReference type="AlphaFoldDB" id="A0AAD9W6M7"/>
<dbReference type="GO" id="GO:0005946">
    <property type="term" value="C:alpha,alpha-trehalose-phosphate synthase complex (UDP-forming)"/>
    <property type="evidence" value="ECO:0007669"/>
    <property type="project" value="TreeGrafter"/>
</dbReference>
<proteinExistence type="inferred from homology"/>
<dbReference type="NCBIfam" id="TIGR01484">
    <property type="entry name" value="HAD-SF-IIB"/>
    <property type="match status" value="1"/>
</dbReference>
<evidence type="ECO:0000313" key="7">
    <source>
        <dbReference type="EMBL" id="KAK2611752.1"/>
    </source>
</evidence>
<comment type="caution">
    <text evidence="7">The sequence shown here is derived from an EMBL/GenBank/DDBJ whole genome shotgun (WGS) entry which is preliminary data.</text>
</comment>
<dbReference type="FunFam" id="3.40.50.2000:FF:000099">
    <property type="entry name" value="Alpha,alpha-trehalose phosphate synthase subunit, putative"/>
    <property type="match status" value="1"/>
</dbReference>
<dbReference type="Gene3D" id="3.40.50.1000">
    <property type="entry name" value="HAD superfamily/HAD-like"/>
    <property type="match status" value="1"/>
</dbReference>
<dbReference type="PANTHER" id="PTHR10788:SF15">
    <property type="entry name" value="TREHALOSE SYNTHASE COMPLEX REGULATORY SUBUNIT TPS3-RELATED"/>
    <property type="match status" value="1"/>
</dbReference>
<comment type="similarity">
    <text evidence="3">In the C-terminal section; belongs to the trehalose phosphatase family.</text>
</comment>
<dbReference type="GO" id="GO:0005829">
    <property type="term" value="C:cytosol"/>
    <property type="evidence" value="ECO:0007669"/>
    <property type="project" value="TreeGrafter"/>
</dbReference>
<dbReference type="NCBIfam" id="TIGR00685">
    <property type="entry name" value="T6PP"/>
    <property type="match status" value="1"/>
</dbReference>
<evidence type="ECO:0000313" key="8">
    <source>
        <dbReference type="Proteomes" id="UP001265746"/>
    </source>
</evidence>
<dbReference type="EMBL" id="JAUJFL010000002">
    <property type="protein sequence ID" value="KAK2611752.1"/>
    <property type="molecule type" value="Genomic_DNA"/>
</dbReference>
<comment type="subcellular location">
    <subcellularLocation>
        <location evidence="1">Cytoplasm</location>
    </subcellularLocation>
</comment>
<dbReference type="FunFam" id="3.30.70.1020:FF:000001">
    <property type="entry name" value="Alpha,alpha-trehalose-phosphate synthase [UDP-forming] 1"/>
    <property type="match status" value="1"/>
</dbReference>
<accession>A0AAD9W6M7</accession>
<dbReference type="SUPFAM" id="SSF56784">
    <property type="entry name" value="HAD-like"/>
    <property type="match status" value="1"/>
</dbReference>
<evidence type="ECO:0000256" key="1">
    <source>
        <dbReference type="ARBA" id="ARBA00004496"/>
    </source>
</evidence>
<feature type="region of interest" description="Disordered" evidence="6">
    <location>
        <begin position="19"/>
        <end position="133"/>
    </location>
</feature>
<feature type="compositionally biased region" description="Basic and acidic residues" evidence="6">
    <location>
        <begin position="77"/>
        <end position="89"/>
    </location>
</feature>
<dbReference type="FunFam" id="3.40.50.2000:FF:000036">
    <property type="entry name" value="Alpha,alpha-trehalose-phosphate synthase subunit Tps2"/>
    <property type="match status" value="1"/>
</dbReference>
<dbReference type="GO" id="GO:0005992">
    <property type="term" value="P:trehalose biosynthetic process"/>
    <property type="evidence" value="ECO:0007669"/>
    <property type="project" value="InterPro"/>
</dbReference>
<dbReference type="Gene3D" id="3.40.50.2000">
    <property type="entry name" value="Glycogen Phosphorylase B"/>
    <property type="match status" value="2"/>
</dbReference>
<evidence type="ECO:0000256" key="3">
    <source>
        <dbReference type="ARBA" id="ARBA00006330"/>
    </source>
</evidence>
<dbReference type="Pfam" id="PF02358">
    <property type="entry name" value="Trehalose_PPase"/>
    <property type="match status" value="1"/>
</dbReference>
<dbReference type="InterPro" id="IPR003337">
    <property type="entry name" value="Trehalose_PPase"/>
</dbReference>
<dbReference type="Pfam" id="PF00982">
    <property type="entry name" value="Glyco_transf_20"/>
    <property type="match status" value="1"/>
</dbReference>
<dbReference type="InterPro" id="IPR006379">
    <property type="entry name" value="HAD-SF_hydro_IIB"/>
</dbReference>
<dbReference type="Gene3D" id="3.30.70.1020">
    <property type="entry name" value="Trehalose-6-phosphate phosphatase related protein, domain 2"/>
    <property type="match status" value="1"/>
</dbReference>
<evidence type="ECO:0000256" key="4">
    <source>
        <dbReference type="ARBA" id="ARBA00022490"/>
    </source>
</evidence>
<evidence type="ECO:0000256" key="6">
    <source>
        <dbReference type="SAM" id="MobiDB-lite"/>
    </source>
</evidence>
<organism evidence="7 8">
    <name type="scientific">Phomopsis amygdali</name>
    <name type="common">Fusicoccum amygdali</name>
    <dbReference type="NCBI Taxonomy" id="1214568"/>
    <lineage>
        <taxon>Eukaryota</taxon>
        <taxon>Fungi</taxon>
        <taxon>Dikarya</taxon>
        <taxon>Ascomycota</taxon>
        <taxon>Pezizomycotina</taxon>
        <taxon>Sordariomycetes</taxon>
        <taxon>Sordariomycetidae</taxon>
        <taxon>Diaporthales</taxon>
        <taxon>Diaporthaceae</taxon>
        <taxon>Diaporthe</taxon>
    </lineage>
</organism>
<evidence type="ECO:0000256" key="5">
    <source>
        <dbReference type="ARBA" id="ARBA00022553"/>
    </source>
</evidence>
<dbReference type="InterPro" id="IPR036412">
    <property type="entry name" value="HAD-like_sf"/>
</dbReference>
<sequence length="922" mass="103966">MTVFIASLFLPKTIHFNLPGTPSKNAKLLPENPAPKKPRPAAPRAQPTLFPVPQSDITPPETPIEDEPADGIFTNEDGLRIHYPPKDDQASSESKSNSGPGYPGPGYQGSPVWGRRSDQPVSRANTPPPSSLLEHNKQLKAKAQELGRQGIVQPRALQRSDSHDRVFAHAEWKVVHADQGNGGLRHAAEAAAREGKLSDVTWVGTLGMPTDALEGTQQKQDIEDRLATEYDSLTVFCCDKDLDGHYSHFCKQILWPVFHYQLPDNPKSKAYEDHSYKHYVNVNRAFADKIIKNWKRGDVIWVHDYHLLLVPGMVREKLPEAKIGFFLHVAFPSSEVFRCLAVRKELLEGMLGANLIGFQIHEYTRHFLQTCSRLLNAEATPDGLHLEDRFVDVINLPIGIDPVSLSAHREEPAVKRWLDVLRERYAGKKLIVARDKLDHVRGVRQKLLAYELFLNTNPEWRGNVILIQVALSSSEKSELDATVSDIVTRINSSYANLAYQPVVYLKQDIDYAQYLALLSIADALMITSQREGMNLTSHEYLYCQDGKHIGEKKHGSLILSEFTGTASLFGGNELSVNPWDYRACSTAIRKALDMGNAEKEHRWNKLHECIMEHTGAHWFTELMTRLDHAHNEQHRHNQTSVPRLNVNNLVQRYQSSQRRLFILDYENTLVNWGPVNQIIPSSPQRTLDTLNELLLDERNIVYVMSGRRPEELDRLFRRVPNLGLIAENGCFLKDCGSDAWTEMADPKHIRAWKESVKGILNYYLERTPGAEIEERRCSLIFHYKGAENWEHAVSQASDCASHINDACENQRVHAIPTDGSVIVEPVDWTKSTAADKILEDLKTRLPADETHKSSVDFLMVVGDGRDDEKVFRWANTLGEDKVVKDVVTVSLGNRNTEATATLTQGVSGVLVVLNRLASNTNE</sequence>
<keyword evidence="4" id="KW-0963">Cytoplasm</keyword>
<evidence type="ECO:0000256" key="2">
    <source>
        <dbReference type="ARBA" id="ARBA00005409"/>
    </source>
</evidence>
<protein>
    <submittedName>
        <fullName evidence="7">Uncharacterized protein</fullName>
    </submittedName>
</protein>
<dbReference type="InterPro" id="IPR023214">
    <property type="entry name" value="HAD_sf"/>
</dbReference>
<keyword evidence="5" id="KW-0597">Phosphoprotein</keyword>
<dbReference type="GO" id="GO:0030234">
    <property type="term" value="F:enzyme regulator activity"/>
    <property type="evidence" value="ECO:0007669"/>
    <property type="project" value="UniProtKB-ARBA"/>
</dbReference>
<dbReference type="Proteomes" id="UP001265746">
    <property type="component" value="Unassembled WGS sequence"/>
</dbReference>
<dbReference type="GO" id="GO:0004805">
    <property type="term" value="F:trehalose-phosphatase activity"/>
    <property type="evidence" value="ECO:0007669"/>
    <property type="project" value="TreeGrafter"/>
</dbReference>
<gene>
    <name evidence="7" type="ORF">N8I77_005076</name>
</gene>
<dbReference type="InterPro" id="IPR001830">
    <property type="entry name" value="Glyco_trans_20"/>
</dbReference>
<keyword evidence="8" id="KW-1185">Reference proteome</keyword>
<dbReference type="GO" id="GO:0003825">
    <property type="term" value="F:alpha,alpha-trehalose-phosphate synthase (UDP-forming) activity"/>
    <property type="evidence" value="ECO:0007669"/>
    <property type="project" value="TreeGrafter"/>
</dbReference>
<reference evidence="7" key="1">
    <citation type="submission" date="2023-06" db="EMBL/GenBank/DDBJ databases">
        <authorList>
            <person name="Noh H."/>
        </authorList>
    </citation>
    <scope>NUCLEOTIDE SEQUENCE</scope>
    <source>
        <strain evidence="7">DUCC20226</strain>
    </source>
</reference>